<dbReference type="EMBL" id="JACKWZ010000389">
    <property type="protein sequence ID" value="KAF9408344.1"/>
    <property type="molecule type" value="Genomic_DNA"/>
</dbReference>
<evidence type="ECO:0000313" key="2">
    <source>
        <dbReference type="EMBL" id="KAF9408344.1"/>
    </source>
</evidence>
<feature type="region of interest" description="Disordered" evidence="1">
    <location>
        <begin position="12"/>
        <end position="32"/>
    </location>
</feature>
<protein>
    <submittedName>
        <fullName evidence="2">Uncharacterized protein</fullName>
    </submittedName>
</protein>
<organism evidence="2 3">
    <name type="scientific">Spodoptera exigua</name>
    <name type="common">Beet armyworm</name>
    <name type="synonym">Noctua fulgens</name>
    <dbReference type="NCBI Taxonomy" id="7107"/>
    <lineage>
        <taxon>Eukaryota</taxon>
        <taxon>Metazoa</taxon>
        <taxon>Ecdysozoa</taxon>
        <taxon>Arthropoda</taxon>
        <taxon>Hexapoda</taxon>
        <taxon>Insecta</taxon>
        <taxon>Pterygota</taxon>
        <taxon>Neoptera</taxon>
        <taxon>Endopterygota</taxon>
        <taxon>Lepidoptera</taxon>
        <taxon>Glossata</taxon>
        <taxon>Ditrysia</taxon>
        <taxon>Noctuoidea</taxon>
        <taxon>Noctuidae</taxon>
        <taxon>Amphipyrinae</taxon>
        <taxon>Spodoptera</taxon>
    </lineage>
</organism>
<accession>A0A835G7M5</accession>
<dbReference type="AlphaFoldDB" id="A0A835G7M5"/>
<dbReference type="Proteomes" id="UP000648187">
    <property type="component" value="Unassembled WGS sequence"/>
</dbReference>
<evidence type="ECO:0000313" key="3">
    <source>
        <dbReference type="Proteomes" id="UP000648187"/>
    </source>
</evidence>
<name>A0A835G7M5_SPOEX</name>
<sequence length="209" mass="23337">MQIVLTCYVHTNTDTNRAGPGDDTSSRLDSRGSTELNSWVDIAVVPHRRLSLRTSSALINGTAMLRDKTGRRFSSSDSSESTATPEEMRLQPTTDFDFDSSFSPTKRPKLDRAAPEATCTPNITMMTISPQMKLQILMNKTAKIESVINNENCGSRNGDVVVDLTEENCMNNIADKSMENQHKDKEDKEVQTSPISVMKTEVYYAWAYL</sequence>
<proteinExistence type="predicted"/>
<gene>
    <name evidence="2" type="ORF">HW555_011933</name>
</gene>
<keyword evidence="3" id="KW-1185">Reference proteome</keyword>
<evidence type="ECO:0000256" key="1">
    <source>
        <dbReference type="SAM" id="MobiDB-lite"/>
    </source>
</evidence>
<reference evidence="2" key="1">
    <citation type="submission" date="2020-08" db="EMBL/GenBank/DDBJ databases">
        <title>Spodoptera exigua strain:BAW_Kor-Di-RS1 Genome sequencing and assembly.</title>
        <authorList>
            <person name="Kim J."/>
            <person name="Nam H.Y."/>
            <person name="Kwon M."/>
            <person name="Choi J.H."/>
            <person name="Cho S.R."/>
            <person name="Kim G.-H."/>
        </authorList>
    </citation>
    <scope>NUCLEOTIDE SEQUENCE</scope>
    <source>
        <strain evidence="2">BAW_Kor-Di-RS1</strain>
        <tissue evidence="2">Whole-body</tissue>
    </source>
</reference>
<comment type="caution">
    <text evidence="2">The sequence shown here is derived from an EMBL/GenBank/DDBJ whole genome shotgun (WGS) entry which is preliminary data.</text>
</comment>
<feature type="region of interest" description="Disordered" evidence="1">
    <location>
        <begin position="69"/>
        <end position="114"/>
    </location>
</feature>